<accession>W4QU61</accession>
<dbReference type="PANTHER" id="PTHR46211:SF1">
    <property type="entry name" value="GLYCEROPHOSPHODIESTER PHOSPHODIESTERASE, CYTOPLASMIC"/>
    <property type="match status" value="1"/>
</dbReference>
<dbReference type="InterPro" id="IPR017946">
    <property type="entry name" value="PLC-like_Pdiesterase_TIM-brl"/>
</dbReference>
<dbReference type="SUPFAM" id="SSF51695">
    <property type="entry name" value="PLC-like phosphodiesterases"/>
    <property type="match status" value="1"/>
</dbReference>
<evidence type="ECO:0000313" key="3">
    <source>
        <dbReference type="Proteomes" id="UP000018896"/>
    </source>
</evidence>
<dbReference type="eggNOG" id="COG0584">
    <property type="taxonomic scope" value="Bacteria"/>
</dbReference>
<gene>
    <name evidence="2" type="ORF">JCM9157_2738</name>
</gene>
<reference evidence="2 3" key="1">
    <citation type="journal article" date="2014" name="Genome Announc.">
        <title>Draft Genome Sequences of Three Alkaliphilic Bacillus Strains, Bacillus wakoensis JCM 9140T, Bacillus akibai JCM 9157T, and Bacillus hemicellulosilyticus JCM 9152T.</title>
        <authorList>
            <person name="Yuki M."/>
            <person name="Oshima K."/>
            <person name="Suda W."/>
            <person name="Oshida Y."/>
            <person name="Kitamura K."/>
            <person name="Iida T."/>
            <person name="Hattori M."/>
            <person name="Ohkuma M."/>
        </authorList>
    </citation>
    <scope>NUCLEOTIDE SEQUENCE [LARGE SCALE GENOMIC DNA]</scope>
    <source>
        <strain evidence="2 3">JCM 9157</strain>
    </source>
</reference>
<proteinExistence type="predicted"/>
<name>W4QU61_HALA3</name>
<dbReference type="Gene3D" id="3.20.20.190">
    <property type="entry name" value="Phosphatidylinositol (PI) phosphodiesterase"/>
    <property type="match status" value="1"/>
</dbReference>
<organism evidence="2 3">
    <name type="scientific">Halalkalibacter akibai (strain ATCC 43226 / DSM 21942 / CIP 109018 / JCM 9157 / 1139)</name>
    <name type="common">Bacillus akibai</name>
    <dbReference type="NCBI Taxonomy" id="1236973"/>
    <lineage>
        <taxon>Bacteria</taxon>
        <taxon>Bacillati</taxon>
        <taxon>Bacillota</taxon>
        <taxon>Bacilli</taxon>
        <taxon>Bacillales</taxon>
        <taxon>Bacillaceae</taxon>
        <taxon>Halalkalibacter</taxon>
    </lineage>
</organism>
<evidence type="ECO:0000259" key="1">
    <source>
        <dbReference type="PROSITE" id="PS51704"/>
    </source>
</evidence>
<comment type="caution">
    <text evidence="2">The sequence shown here is derived from an EMBL/GenBank/DDBJ whole genome shotgun (WGS) entry which is preliminary data.</text>
</comment>
<dbReference type="CDD" id="cd08563">
    <property type="entry name" value="GDPD_TtGDE_like"/>
    <property type="match status" value="1"/>
</dbReference>
<dbReference type="RefSeq" id="WP_035665115.1">
    <property type="nucleotide sequence ID" value="NZ_BAUV01000021.1"/>
</dbReference>
<dbReference type="PROSITE" id="PS51704">
    <property type="entry name" value="GP_PDE"/>
    <property type="match status" value="1"/>
</dbReference>
<dbReference type="OrthoDB" id="384721at2"/>
<dbReference type="EMBL" id="BAUV01000021">
    <property type="protein sequence ID" value="GAE35621.1"/>
    <property type="molecule type" value="Genomic_DNA"/>
</dbReference>
<dbReference type="Proteomes" id="UP000018896">
    <property type="component" value="Unassembled WGS sequence"/>
</dbReference>
<feature type="domain" description="GP-PDE" evidence="1">
    <location>
        <begin position="4"/>
        <end position="242"/>
    </location>
</feature>
<dbReference type="InterPro" id="IPR030395">
    <property type="entry name" value="GP_PDE_dom"/>
</dbReference>
<keyword evidence="3" id="KW-1185">Reference proteome</keyword>
<dbReference type="AlphaFoldDB" id="W4QU61"/>
<dbReference type="GO" id="GO:0006629">
    <property type="term" value="P:lipid metabolic process"/>
    <property type="evidence" value="ECO:0007669"/>
    <property type="project" value="InterPro"/>
</dbReference>
<dbReference type="PANTHER" id="PTHR46211">
    <property type="entry name" value="GLYCEROPHOSPHORYL DIESTER PHOSPHODIESTERASE"/>
    <property type="match status" value="1"/>
</dbReference>
<evidence type="ECO:0000313" key="2">
    <source>
        <dbReference type="EMBL" id="GAE35621.1"/>
    </source>
</evidence>
<dbReference type="GO" id="GO:0008081">
    <property type="term" value="F:phosphoric diester hydrolase activity"/>
    <property type="evidence" value="ECO:0007669"/>
    <property type="project" value="InterPro"/>
</dbReference>
<dbReference type="Pfam" id="PF03009">
    <property type="entry name" value="GDPD"/>
    <property type="match status" value="1"/>
</dbReference>
<dbReference type="STRING" id="1236973.JCM9157_2738"/>
<protein>
    <submittedName>
        <fullName evidence="2">Glycerophosphoryl diester phosphodiesterase</fullName>
    </submittedName>
</protein>
<sequence>MVVTQILAHRGFSSQYPENTMAAFQAAIDIGADGIEFDVQLTKDHVAVVIHDLTLERTTTGTGFVRQHTASELKELSAGAWFSEKFKEENIPTLEEVLIWAKNHKQSFTLNVEVKGRVEDRDLALKTILPLIRNYKMEDRIIVSSFDHKTVCRFNEQAPFIETAVIVMAALYKPEDYLRQMNVLGYHFSFVSLLEEEIQSLLKKGFRLRPYTVNDEKGMKRFIELGCDAIFTDEVQKALEIRDKCLKEVRREQ</sequence>